<reference evidence="1" key="1">
    <citation type="journal article" date="2020" name="mSystems">
        <title>Genome- and Community-Level Interaction Insights into Carbon Utilization and Element Cycling Functions of Hydrothermarchaeota in Hydrothermal Sediment.</title>
        <authorList>
            <person name="Zhou Z."/>
            <person name="Liu Y."/>
            <person name="Xu W."/>
            <person name="Pan J."/>
            <person name="Luo Z.H."/>
            <person name="Li M."/>
        </authorList>
    </citation>
    <scope>NUCLEOTIDE SEQUENCE [LARGE SCALE GENOMIC DNA]</scope>
    <source>
        <strain evidence="1">SpSt-604</strain>
    </source>
</reference>
<dbReference type="EMBL" id="DSZT01000038">
    <property type="protein sequence ID" value="HGU41519.1"/>
    <property type="molecule type" value="Genomic_DNA"/>
</dbReference>
<gene>
    <name evidence="1" type="ORF">ENT72_01130</name>
</gene>
<organism evidence="1">
    <name type="scientific">Fervidobacterium pennivorans</name>
    <dbReference type="NCBI Taxonomy" id="93466"/>
    <lineage>
        <taxon>Bacteria</taxon>
        <taxon>Thermotogati</taxon>
        <taxon>Thermotogota</taxon>
        <taxon>Thermotogae</taxon>
        <taxon>Thermotogales</taxon>
        <taxon>Fervidobacteriaceae</taxon>
        <taxon>Fervidobacterium</taxon>
    </lineage>
</organism>
<name>A0A7C4RXC1_FERPE</name>
<accession>A0A7C4RXC1</accession>
<evidence type="ECO:0000313" key="1">
    <source>
        <dbReference type="EMBL" id="HGU41519.1"/>
    </source>
</evidence>
<protein>
    <submittedName>
        <fullName evidence="1">Uncharacterized protein</fullName>
    </submittedName>
</protein>
<proteinExistence type="predicted"/>
<sequence>MKRVGRSNDVYGGQSGLRAFFQGLTNRNYQYNSSRLAYDVGEVYLNKNTRYYCNYYGIYPSYSQTSTRAISKSVLTDYPNLVVGLLIFDEKNNCYPGALFNYRSGGRIAGSLLALGLTRTPDIRLTAIGVLSYYKPRLHPLDYTAVNATRLVVLQLGQVGGV</sequence>
<dbReference type="AlphaFoldDB" id="A0A7C4RXC1"/>
<comment type="caution">
    <text evidence="1">The sequence shown here is derived from an EMBL/GenBank/DDBJ whole genome shotgun (WGS) entry which is preliminary data.</text>
</comment>